<keyword evidence="3" id="KW-0479">Metal-binding</keyword>
<evidence type="ECO:0000256" key="4">
    <source>
        <dbReference type="ARBA" id="ARBA00022737"/>
    </source>
</evidence>
<dbReference type="Proteomes" id="UP000219439">
    <property type="component" value="Unassembled WGS sequence"/>
</dbReference>
<evidence type="ECO:0000256" key="5">
    <source>
        <dbReference type="ARBA" id="ARBA00022982"/>
    </source>
</evidence>
<dbReference type="Gene3D" id="3.30.70.20">
    <property type="match status" value="2"/>
</dbReference>
<dbReference type="PROSITE" id="PS00198">
    <property type="entry name" value="4FE4S_FER_1"/>
    <property type="match status" value="1"/>
</dbReference>
<feature type="domain" description="4Fe-4S ferredoxin-type" evidence="8">
    <location>
        <begin position="178"/>
        <end position="209"/>
    </location>
</feature>
<protein>
    <submittedName>
        <fullName evidence="9">Periplasmic nitrate reductase subunit NapG</fullName>
    </submittedName>
</protein>
<dbReference type="EMBL" id="OBEL01000001">
    <property type="protein sequence ID" value="SNZ07655.1"/>
    <property type="molecule type" value="Genomic_DNA"/>
</dbReference>
<keyword evidence="5" id="KW-0249">Electron transport</keyword>
<dbReference type="InterPro" id="IPR004494">
    <property type="entry name" value="MauM_NapG"/>
</dbReference>
<dbReference type="Pfam" id="PF12838">
    <property type="entry name" value="Fer4_7"/>
    <property type="match status" value="2"/>
</dbReference>
<evidence type="ECO:0000256" key="6">
    <source>
        <dbReference type="ARBA" id="ARBA00023004"/>
    </source>
</evidence>
<dbReference type="NCBIfam" id="NF007012">
    <property type="entry name" value="PRK09476.1"/>
    <property type="match status" value="1"/>
</dbReference>
<dbReference type="SUPFAM" id="SSF54862">
    <property type="entry name" value="4Fe-4S ferredoxins"/>
    <property type="match status" value="1"/>
</dbReference>
<dbReference type="NCBIfam" id="TIGR00397">
    <property type="entry name" value="mauM_napG"/>
    <property type="match status" value="1"/>
</dbReference>
<dbReference type="AlphaFoldDB" id="A0A285NDX2"/>
<keyword evidence="7" id="KW-0411">Iron-sulfur</keyword>
<accession>A0A285NDX2</accession>
<evidence type="ECO:0000313" key="9">
    <source>
        <dbReference type="EMBL" id="SNZ07655.1"/>
    </source>
</evidence>
<keyword evidence="4" id="KW-0677">Repeat</keyword>
<sequence>MTAQSKTAKSRRDILVDGARAACGVAAAMFGLTVFSRQSAALPSTALRPPGALAEADFVSACIRCGLCVRDCPYDILALADLGEGPAHGTPFFIARTGPCELCDDIPCVAACPTGALDRALTDITQSKMGVAVLLGRESCLNLQGLRCDVCYRVCPLIDEAITLDRRHNERTGKHAILEPIVHIDKCTGCGICEKACVLEEAAIKVLPTRLAGGTHDSHYQFGWEAKEEAGGELVPGLIDLPDRGPVLPGGGS</sequence>
<organism evidence="9 10">
    <name type="scientific">Cohaesibacter gelatinilyticus</name>
    <dbReference type="NCBI Taxonomy" id="372072"/>
    <lineage>
        <taxon>Bacteria</taxon>
        <taxon>Pseudomonadati</taxon>
        <taxon>Pseudomonadota</taxon>
        <taxon>Alphaproteobacteria</taxon>
        <taxon>Hyphomicrobiales</taxon>
        <taxon>Cohaesibacteraceae</taxon>
    </lineage>
</organism>
<evidence type="ECO:0000256" key="7">
    <source>
        <dbReference type="ARBA" id="ARBA00023014"/>
    </source>
</evidence>
<evidence type="ECO:0000256" key="1">
    <source>
        <dbReference type="ARBA" id="ARBA00022448"/>
    </source>
</evidence>
<dbReference type="PROSITE" id="PS51379">
    <property type="entry name" value="4FE4S_FER_2"/>
    <property type="match status" value="2"/>
</dbReference>
<dbReference type="RefSeq" id="WP_097152409.1">
    <property type="nucleotide sequence ID" value="NZ_OBEL01000001.1"/>
</dbReference>
<feature type="domain" description="4Fe-4S ferredoxin-type" evidence="8">
    <location>
        <begin position="52"/>
        <end position="82"/>
    </location>
</feature>
<evidence type="ECO:0000256" key="3">
    <source>
        <dbReference type="ARBA" id="ARBA00022723"/>
    </source>
</evidence>
<evidence type="ECO:0000313" key="10">
    <source>
        <dbReference type="Proteomes" id="UP000219439"/>
    </source>
</evidence>
<dbReference type="GO" id="GO:0051539">
    <property type="term" value="F:4 iron, 4 sulfur cluster binding"/>
    <property type="evidence" value="ECO:0007669"/>
    <property type="project" value="UniProtKB-KW"/>
</dbReference>
<gene>
    <name evidence="9" type="ORF">SAMN06265368_1190</name>
</gene>
<dbReference type="InterPro" id="IPR017896">
    <property type="entry name" value="4Fe4S_Fe-S-bd"/>
</dbReference>
<reference evidence="9 10" key="1">
    <citation type="submission" date="2017-09" db="EMBL/GenBank/DDBJ databases">
        <authorList>
            <person name="Ehlers B."/>
            <person name="Leendertz F.H."/>
        </authorList>
    </citation>
    <scope>NUCLEOTIDE SEQUENCE [LARGE SCALE GENOMIC DNA]</scope>
    <source>
        <strain evidence="9 10">DSM 18289</strain>
    </source>
</reference>
<proteinExistence type="predicted"/>
<evidence type="ECO:0000256" key="2">
    <source>
        <dbReference type="ARBA" id="ARBA00022485"/>
    </source>
</evidence>
<evidence type="ECO:0000259" key="8">
    <source>
        <dbReference type="PROSITE" id="PS51379"/>
    </source>
</evidence>
<keyword evidence="2" id="KW-0004">4Fe-4S</keyword>
<dbReference type="GO" id="GO:0046872">
    <property type="term" value="F:metal ion binding"/>
    <property type="evidence" value="ECO:0007669"/>
    <property type="project" value="UniProtKB-KW"/>
</dbReference>
<keyword evidence="1" id="KW-0813">Transport</keyword>
<dbReference type="OrthoDB" id="9808559at2"/>
<dbReference type="CDD" id="cd16373">
    <property type="entry name" value="DMSOR_beta_like"/>
    <property type="match status" value="1"/>
</dbReference>
<dbReference type="InterPro" id="IPR017900">
    <property type="entry name" value="4Fe4S_Fe_S_CS"/>
</dbReference>
<keyword evidence="10" id="KW-1185">Reference proteome</keyword>
<keyword evidence="6" id="KW-0408">Iron</keyword>
<name>A0A285NDX2_9HYPH</name>